<dbReference type="SUPFAM" id="SSF47384">
    <property type="entry name" value="Homodimeric domain of signal transducing histidine kinase"/>
    <property type="match status" value="1"/>
</dbReference>
<keyword evidence="6 10" id="KW-0418">Kinase</keyword>
<evidence type="ECO:0000256" key="6">
    <source>
        <dbReference type="ARBA" id="ARBA00022777"/>
    </source>
</evidence>
<dbReference type="GO" id="GO:0005524">
    <property type="term" value="F:ATP binding"/>
    <property type="evidence" value="ECO:0007669"/>
    <property type="project" value="UniProtKB-KW"/>
</dbReference>
<keyword evidence="3" id="KW-0597">Phosphoprotein</keyword>
<protein>
    <recommendedName>
        <fullName evidence="2">histidine kinase</fullName>
        <ecNumber evidence="2">2.7.13.3</ecNumber>
    </recommendedName>
</protein>
<feature type="domain" description="Histidine kinase" evidence="9">
    <location>
        <begin position="42"/>
        <end position="255"/>
    </location>
</feature>
<proteinExistence type="predicted"/>
<dbReference type="GO" id="GO:0000155">
    <property type="term" value="F:phosphorelay sensor kinase activity"/>
    <property type="evidence" value="ECO:0007669"/>
    <property type="project" value="InterPro"/>
</dbReference>
<keyword evidence="11" id="KW-1185">Reference proteome</keyword>
<dbReference type="FunFam" id="3.30.565.10:FF:000006">
    <property type="entry name" value="Sensor histidine kinase WalK"/>
    <property type="match status" value="1"/>
</dbReference>
<dbReference type="SUPFAM" id="SSF55874">
    <property type="entry name" value="ATPase domain of HSP90 chaperone/DNA topoisomerase II/histidine kinase"/>
    <property type="match status" value="1"/>
</dbReference>
<dbReference type="InterPro" id="IPR036097">
    <property type="entry name" value="HisK_dim/P_sf"/>
</dbReference>
<organism evidence="10 11">
    <name type="scientific">Planctomicrobium piriforme</name>
    <dbReference type="NCBI Taxonomy" id="1576369"/>
    <lineage>
        <taxon>Bacteria</taxon>
        <taxon>Pseudomonadati</taxon>
        <taxon>Planctomycetota</taxon>
        <taxon>Planctomycetia</taxon>
        <taxon>Planctomycetales</taxon>
        <taxon>Planctomycetaceae</taxon>
        <taxon>Planctomicrobium</taxon>
    </lineage>
</organism>
<evidence type="ECO:0000256" key="8">
    <source>
        <dbReference type="ARBA" id="ARBA00023012"/>
    </source>
</evidence>
<dbReference type="SMART" id="SM00388">
    <property type="entry name" value="HisKA"/>
    <property type="match status" value="1"/>
</dbReference>
<evidence type="ECO:0000256" key="1">
    <source>
        <dbReference type="ARBA" id="ARBA00000085"/>
    </source>
</evidence>
<evidence type="ECO:0000256" key="2">
    <source>
        <dbReference type="ARBA" id="ARBA00012438"/>
    </source>
</evidence>
<comment type="catalytic activity">
    <reaction evidence="1">
        <text>ATP + protein L-histidine = ADP + protein N-phospho-L-histidine.</text>
        <dbReference type="EC" id="2.7.13.3"/>
    </reaction>
</comment>
<evidence type="ECO:0000256" key="3">
    <source>
        <dbReference type="ARBA" id="ARBA00022553"/>
    </source>
</evidence>
<gene>
    <name evidence="10" type="ORF">SAMN05421753_10780</name>
</gene>
<dbReference type="InterPro" id="IPR004358">
    <property type="entry name" value="Sig_transdc_His_kin-like_C"/>
</dbReference>
<dbReference type="Pfam" id="PF02518">
    <property type="entry name" value="HATPase_c"/>
    <property type="match status" value="1"/>
</dbReference>
<dbReference type="CDD" id="cd00075">
    <property type="entry name" value="HATPase"/>
    <property type="match status" value="1"/>
</dbReference>
<keyword evidence="5" id="KW-0547">Nucleotide-binding</keyword>
<keyword evidence="4" id="KW-0808">Transferase</keyword>
<dbReference type="PROSITE" id="PS50109">
    <property type="entry name" value="HIS_KIN"/>
    <property type="match status" value="1"/>
</dbReference>
<keyword evidence="7" id="KW-0067">ATP-binding</keyword>
<dbReference type="EMBL" id="FOQD01000007">
    <property type="protein sequence ID" value="SFI25371.1"/>
    <property type="molecule type" value="Genomic_DNA"/>
</dbReference>
<dbReference type="OrthoDB" id="9784397at2"/>
<evidence type="ECO:0000259" key="9">
    <source>
        <dbReference type="PROSITE" id="PS50109"/>
    </source>
</evidence>
<name>A0A1I3GPV1_9PLAN</name>
<dbReference type="AlphaFoldDB" id="A0A1I3GPV1"/>
<dbReference type="Pfam" id="PF00512">
    <property type="entry name" value="HisKA"/>
    <property type="match status" value="1"/>
</dbReference>
<dbReference type="PANTHER" id="PTHR43065">
    <property type="entry name" value="SENSOR HISTIDINE KINASE"/>
    <property type="match status" value="1"/>
</dbReference>
<evidence type="ECO:0000256" key="4">
    <source>
        <dbReference type="ARBA" id="ARBA00022679"/>
    </source>
</evidence>
<dbReference type="InterPro" id="IPR036890">
    <property type="entry name" value="HATPase_C_sf"/>
</dbReference>
<sequence>MSNSESLTPSPETDALQARIDELEVQLLQAQKLGSVGELASSITHEFNNILTTVINYAKLGLRHKDATSRDKAFDKILSASQRAAKITTGLLSYARARETRQESTSLTRVVQDVLVLVEKDLQIHRIRVELKMAGDPHARINAGEIQQVLLNLLVNARQAMQPGGTITISVTEDAEHQWAEVSVKDTGSGIPAEKLPQIFTRFYSTKSADQNGQGGNGLGLALCKKIMDSHQGRIRVESAPGYGTKFTLKFPTAVPPNLLAACGLPESSAKVEREAKVQSTTV</sequence>
<evidence type="ECO:0000256" key="7">
    <source>
        <dbReference type="ARBA" id="ARBA00022840"/>
    </source>
</evidence>
<dbReference type="Proteomes" id="UP000199518">
    <property type="component" value="Unassembled WGS sequence"/>
</dbReference>
<dbReference type="InterPro" id="IPR003661">
    <property type="entry name" value="HisK_dim/P_dom"/>
</dbReference>
<dbReference type="PANTHER" id="PTHR43065:SF46">
    <property type="entry name" value="C4-DICARBOXYLATE TRANSPORT SENSOR PROTEIN DCTB"/>
    <property type="match status" value="1"/>
</dbReference>
<dbReference type="InterPro" id="IPR003594">
    <property type="entry name" value="HATPase_dom"/>
</dbReference>
<accession>A0A1I3GPV1</accession>
<dbReference type="EC" id="2.7.13.3" evidence="2"/>
<dbReference type="STRING" id="1576369.SAMN05421753_10780"/>
<evidence type="ECO:0000313" key="11">
    <source>
        <dbReference type="Proteomes" id="UP000199518"/>
    </source>
</evidence>
<keyword evidence="8" id="KW-0902">Two-component regulatory system</keyword>
<evidence type="ECO:0000256" key="5">
    <source>
        <dbReference type="ARBA" id="ARBA00022741"/>
    </source>
</evidence>
<evidence type="ECO:0000313" key="10">
    <source>
        <dbReference type="EMBL" id="SFI25371.1"/>
    </source>
</evidence>
<dbReference type="Gene3D" id="1.10.287.130">
    <property type="match status" value="1"/>
</dbReference>
<dbReference type="SMART" id="SM00387">
    <property type="entry name" value="HATPase_c"/>
    <property type="match status" value="1"/>
</dbReference>
<dbReference type="PRINTS" id="PR00344">
    <property type="entry name" value="BCTRLSENSOR"/>
</dbReference>
<dbReference type="InterPro" id="IPR005467">
    <property type="entry name" value="His_kinase_dom"/>
</dbReference>
<dbReference type="RefSeq" id="WP_092049871.1">
    <property type="nucleotide sequence ID" value="NZ_FOQD01000007.1"/>
</dbReference>
<reference evidence="11" key="1">
    <citation type="submission" date="2016-10" db="EMBL/GenBank/DDBJ databases">
        <authorList>
            <person name="Varghese N."/>
            <person name="Submissions S."/>
        </authorList>
    </citation>
    <scope>NUCLEOTIDE SEQUENCE [LARGE SCALE GENOMIC DNA]</scope>
    <source>
        <strain evidence="11">DSM 26348</strain>
    </source>
</reference>
<dbReference type="Gene3D" id="3.30.565.10">
    <property type="entry name" value="Histidine kinase-like ATPase, C-terminal domain"/>
    <property type="match status" value="1"/>
</dbReference>